<feature type="transmembrane region" description="Helical" evidence="1">
    <location>
        <begin position="150"/>
        <end position="170"/>
    </location>
</feature>
<name>A0A8C4R683_EPTBU</name>
<dbReference type="Pfam" id="PF05571">
    <property type="entry name" value="JAMP"/>
    <property type="match status" value="1"/>
</dbReference>
<evidence type="ECO:0000256" key="1">
    <source>
        <dbReference type="SAM" id="Phobius"/>
    </source>
</evidence>
<keyword evidence="1" id="KW-1133">Transmembrane helix</keyword>
<dbReference type="AlphaFoldDB" id="A0A8C4R683"/>
<feature type="transmembrane region" description="Helical" evidence="1">
    <location>
        <begin position="218"/>
        <end position="238"/>
    </location>
</feature>
<dbReference type="OMA" id="CPGIYCG"/>
<protein>
    <submittedName>
        <fullName evidence="2">Jnk1/mapk8 associated membrane protein</fullName>
    </submittedName>
</protein>
<feature type="transmembrane region" description="Helical" evidence="1">
    <location>
        <begin position="59"/>
        <end position="80"/>
    </location>
</feature>
<dbReference type="GO" id="GO:0016020">
    <property type="term" value="C:membrane"/>
    <property type="evidence" value="ECO:0007669"/>
    <property type="project" value="InterPro"/>
</dbReference>
<dbReference type="Ensembl" id="ENSEBUT00000024765.1">
    <property type="protein sequence ID" value="ENSEBUP00000024189.1"/>
    <property type="gene ID" value="ENSEBUG00000014903.1"/>
</dbReference>
<dbReference type="GeneTree" id="ENSGT00390000018097"/>
<organism evidence="2 3">
    <name type="scientific">Eptatretus burgeri</name>
    <name type="common">Inshore hagfish</name>
    <dbReference type="NCBI Taxonomy" id="7764"/>
    <lineage>
        <taxon>Eukaryota</taxon>
        <taxon>Metazoa</taxon>
        <taxon>Chordata</taxon>
        <taxon>Craniata</taxon>
        <taxon>Vertebrata</taxon>
        <taxon>Cyclostomata</taxon>
        <taxon>Myxini</taxon>
        <taxon>Myxiniformes</taxon>
        <taxon>Myxinidae</taxon>
        <taxon>Eptatretinae</taxon>
        <taxon>Eptatretus</taxon>
    </lineage>
</organism>
<accession>A0A8C4R683</accession>
<dbReference type="InterPro" id="IPR008485">
    <property type="entry name" value="JAMP"/>
</dbReference>
<dbReference type="PANTHER" id="PTHR12740:SF4">
    <property type="entry name" value="JNK1_MAPK8-ASSOCIATED MEMBRANE PROTEIN"/>
    <property type="match status" value="1"/>
</dbReference>
<feature type="transmembrane region" description="Helical" evidence="1">
    <location>
        <begin position="87"/>
        <end position="107"/>
    </location>
</feature>
<keyword evidence="1" id="KW-0472">Membrane</keyword>
<sequence length="309" mass="35253">MSVNFPAKCPGRYCGRTLIPIDNDSVTYSECGSCPRGDHRNGTSWLCERCDDTPELYDWLYLGFMAMLPLILHWFFIEWYSRRKSALLLHASALLECVVAAIVALLLSDPLGSFHVRSCRVKLLSDWYTMLYNPSPDYITTLHCTYEAVYPLYTIVFIYYAFCLLMMMLLRPCLVKRLSCSLRKAERLNSVYAALYFLPILSVLHAVAGGLLYYSFPYILLVFSVVTCAVYFALVKIVNLRTLLSNKRNVIVLLSHWVVHTYGILSITRLEHPAGDLPMLTLVPGPALFYLLTARFTDPDRIHEEQTGS</sequence>
<feature type="transmembrane region" description="Helical" evidence="1">
    <location>
        <begin position="191"/>
        <end position="212"/>
    </location>
</feature>
<dbReference type="GO" id="GO:0036503">
    <property type="term" value="P:ERAD pathway"/>
    <property type="evidence" value="ECO:0007669"/>
    <property type="project" value="TreeGrafter"/>
</dbReference>
<reference evidence="2" key="2">
    <citation type="submission" date="2025-09" db="UniProtKB">
        <authorList>
            <consortium name="Ensembl"/>
        </authorList>
    </citation>
    <scope>IDENTIFICATION</scope>
</reference>
<reference evidence="2" key="1">
    <citation type="submission" date="2025-08" db="UniProtKB">
        <authorList>
            <consortium name="Ensembl"/>
        </authorList>
    </citation>
    <scope>IDENTIFICATION</scope>
</reference>
<evidence type="ECO:0000313" key="2">
    <source>
        <dbReference type="Ensembl" id="ENSEBUP00000024189.1"/>
    </source>
</evidence>
<keyword evidence="3" id="KW-1185">Reference proteome</keyword>
<keyword evidence="1" id="KW-0812">Transmembrane</keyword>
<dbReference type="GO" id="GO:0031625">
    <property type="term" value="F:ubiquitin protein ligase binding"/>
    <property type="evidence" value="ECO:0007669"/>
    <property type="project" value="TreeGrafter"/>
</dbReference>
<dbReference type="Proteomes" id="UP000694388">
    <property type="component" value="Unplaced"/>
</dbReference>
<evidence type="ECO:0000313" key="3">
    <source>
        <dbReference type="Proteomes" id="UP000694388"/>
    </source>
</evidence>
<dbReference type="GO" id="GO:0006986">
    <property type="term" value="P:response to unfolded protein"/>
    <property type="evidence" value="ECO:0007669"/>
    <property type="project" value="InterPro"/>
</dbReference>
<dbReference type="PANTHER" id="PTHR12740">
    <property type="entry name" value="JNK1/MAPK8-ASSOCIATED MEMBRANE PROTEIN"/>
    <property type="match status" value="1"/>
</dbReference>
<proteinExistence type="predicted"/>